<feature type="non-terminal residue" evidence="3">
    <location>
        <position position="151"/>
    </location>
</feature>
<protein>
    <recommendedName>
        <fullName evidence="2">J domain-containing protein</fullName>
    </recommendedName>
</protein>
<feature type="domain" description="J" evidence="2">
    <location>
        <begin position="106"/>
        <end position="151"/>
    </location>
</feature>
<dbReference type="Pfam" id="PF00226">
    <property type="entry name" value="DnaJ"/>
    <property type="match status" value="1"/>
</dbReference>
<dbReference type="PANTHER" id="PTHR43908">
    <property type="entry name" value="AT29763P-RELATED"/>
    <property type="match status" value="1"/>
</dbReference>
<reference evidence="3 4" key="1">
    <citation type="submission" date="2024-02" db="EMBL/GenBank/DDBJ databases">
        <authorList>
            <person name="Chen Y."/>
            <person name="Shah S."/>
            <person name="Dougan E. K."/>
            <person name="Thang M."/>
            <person name="Chan C."/>
        </authorList>
    </citation>
    <scope>NUCLEOTIDE SEQUENCE [LARGE SCALE GENOMIC DNA]</scope>
</reference>
<dbReference type="InterPro" id="IPR051100">
    <property type="entry name" value="DnaJ_subfamily_B/C"/>
</dbReference>
<keyword evidence="4" id="KW-1185">Reference proteome</keyword>
<feature type="region of interest" description="Disordered" evidence="1">
    <location>
        <begin position="52"/>
        <end position="95"/>
    </location>
</feature>
<proteinExistence type="predicted"/>
<sequence length="151" mass="17312">MQAHNRGFRRIKDALENHVSFSAGIEADPAAARRAANLAAVQAALREQAERKEEEEFWSNVRARRERRDSEGDKDDFRQFAASTAHRYAKQEPVTTKRLIPAQLRRHYGLLEIAAEATDIDVRKAYRKLALKHHPDKNPQDPDGAKKRFAE</sequence>
<comment type="caution">
    <text evidence="3">The sequence shown here is derived from an EMBL/GenBank/DDBJ whole genome shotgun (WGS) entry which is preliminary data.</text>
</comment>
<dbReference type="PROSITE" id="PS50076">
    <property type="entry name" value="DNAJ_2"/>
    <property type="match status" value="1"/>
</dbReference>
<dbReference type="SUPFAM" id="SSF46565">
    <property type="entry name" value="Chaperone J-domain"/>
    <property type="match status" value="1"/>
</dbReference>
<dbReference type="Proteomes" id="UP001642484">
    <property type="component" value="Unassembled WGS sequence"/>
</dbReference>
<feature type="compositionally biased region" description="Basic and acidic residues" evidence="1">
    <location>
        <begin position="66"/>
        <end position="78"/>
    </location>
</feature>
<evidence type="ECO:0000313" key="3">
    <source>
        <dbReference type="EMBL" id="CAK9004426.1"/>
    </source>
</evidence>
<dbReference type="Gene3D" id="1.10.287.110">
    <property type="entry name" value="DnaJ domain"/>
    <property type="match status" value="1"/>
</dbReference>
<dbReference type="InterPro" id="IPR001623">
    <property type="entry name" value="DnaJ_domain"/>
</dbReference>
<dbReference type="PANTHER" id="PTHR43908:SF3">
    <property type="entry name" value="AT29763P-RELATED"/>
    <property type="match status" value="1"/>
</dbReference>
<dbReference type="SMART" id="SM00271">
    <property type="entry name" value="DnaJ"/>
    <property type="match status" value="1"/>
</dbReference>
<evidence type="ECO:0000259" key="2">
    <source>
        <dbReference type="PROSITE" id="PS50076"/>
    </source>
</evidence>
<feature type="region of interest" description="Disordered" evidence="1">
    <location>
        <begin position="131"/>
        <end position="151"/>
    </location>
</feature>
<evidence type="ECO:0000313" key="4">
    <source>
        <dbReference type="Proteomes" id="UP001642484"/>
    </source>
</evidence>
<evidence type="ECO:0000256" key="1">
    <source>
        <dbReference type="SAM" id="MobiDB-lite"/>
    </source>
</evidence>
<name>A0ABP0IPB5_9DINO</name>
<dbReference type="EMBL" id="CAXAMN010003389">
    <property type="protein sequence ID" value="CAK9004426.1"/>
    <property type="molecule type" value="Genomic_DNA"/>
</dbReference>
<accession>A0ABP0IPB5</accession>
<dbReference type="CDD" id="cd06257">
    <property type="entry name" value="DnaJ"/>
    <property type="match status" value="1"/>
</dbReference>
<gene>
    <name evidence="3" type="ORF">CCMP2556_LOCUS7682</name>
</gene>
<dbReference type="PRINTS" id="PR00625">
    <property type="entry name" value="JDOMAIN"/>
</dbReference>
<dbReference type="InterPro" id="IPR036869">
    <property type="entry name" value="J_dom_sf"/>
</dbReference>
<organism evidence="3 4">
    <name type="scientific">Durusdinium trenchii</name>
    <dbReference type="NCBI Taxonomy" id="1381693"/>
    <lineage>
        <taxon>Eukaryota</taxon>
        <taxon>Sar</taxon>
        <taxon>Alveolata</taxon>
        <taxon>Dinophyceae</taxon>
        <taxon>Suessiales</taxon>
        <taxon>Symbiodiniaceae</taxon>
        <taxon>Durusdinium</taxon>
    </lineage>
</organism>
<feature type="compositionally biased region" description="Basic and acidic residues" evidence="1">
    <location>
        <begin position="136"/>
        <end position="151"/>
    </location>
</feature>